<evidence type="ECO:0000259" key="6">
    <source>
        <dbReference type="PROSITE" id="PS50977"/>
    </source>
</evidence>
<name>A0ABY8FHT2_9GAMM</name>
<dbReference type="Gene3D" id="1.10.357.10">
    <property type="entry name" value="Tetracycline Repressor, domain 2"/>
    <property type="match status" value="1"/>
</dbReference>
<feature type="DNA-binding region" description="H-T-H motif" evidence="4">
    <location>
        <begin position="46"/>
        <end position="65"/>
    </location>
</feature>
<protein>
    <submittedName>
        <fullName evidence="7">TetR/AcrR family transcriptional regulator</fullName>
    </submittedName>
</protein>
<feature type="region of interest" description="Disordered" evidence="5">
    <location>
        <begin position="1"/>
        <end position="23"/>
    </location>
</feature>
<evidence type="ECO:0000256" key="1">
    <source>
        <dbReference type="ARBA" id="ARBA00023015"/>
    </source>
</evidence>
<dbReference type="InterPro" id="IPR050109">
    <property type="entry name" value="HTH-type_TetR-like_transc_reg"/>
</dbReference>
<feature type="compositionally biased region" description="Polar residues" evidence="5">
    <location>
        <begin position="1"/>
        <end position="12"/>
    </location>
</feature>
<reference evidence="7 8" key="1">
    <citation type="submission" date="2019-01" db="EMBL/GenBank/DDBJ databases">
        <title>Genome sequence of Salinicola endophyticus REST5.</title>
        <authorList>
            <person name="Nascimento F.X."/>
        </authorList>
    </citation>
    <scope>NUCLEOTIDE SEQUENCE [LARGE SCALE GENOMIC DNA]</scope>
    <source>
        <strain evidence="7 8">REST5</strain>
    </source>
</reference>
<dbReference type="PANTHER" id="PTHR30055">
    <property type="entry name" value="HTH-TYPE TRANSCRIPTIONAL REGULATOR RUTR"/>
    <property type="match status" value="1"/>
</dbReference>
<keyword evidence="1" id="KW-0805">Transcription regulation</keyword>
<dbReference type="InterPro" id="IPR036271">
    <property type="entry name" value="Tet_transcr_reg_TetR-rel_C_sf"/>
</dbReference>
<dbReference type="Pfam" id="PF16859">
    <property type="entry name" value="TetR_C_11"/>
    <property type="match status" value="1"/>
</dbReference>
<feature type="domain" description="HTH tetR-type" evidence="6">
    <location>
        <begin position="23"/>
        <end position="83"/>
    </location>
</feature>
<dbReference type="SUPFAM" id="SSF46689">
    <property type="entry name" value="Homeodomain-like"/>
    <property type="match status" value="1"/>
</dbReference>
<dbReference type="Proteomes" id="UP001321526">
    <property type="component" value="Chromosome"/>
</dbReference>
<accession>A0ABY8FHT2</accession>
<dbReference type="InterPro" id="IPR011075">
    <property type="entry name" value="TetR_C"/>
</dbReference>
<dbReference type="PANTHER" id="PTHR30055:SF148">
    <property type="entry name" value="TETR-FAMILY TRANSCRIPTIONAL REGULATOR"/>
    <property type="match status" value="1"/>
</dbReference>
<dbReference type="InterPro" id="IPR001647">
    <property type="entry name" value="HTH_TetR"/>
</dbReference>
<dbReference type="PROSITE" id="PS50977">
    <property type="entry name" value="HTH_TETR_2"/>
    <property type="match status" value="1"/>
</dbReference>
<organism evidence="7 8">
    <name type="scientific">Salinicola endophyticus</name>
    <dbReference type="NCBI Taxonomy" id="1949083"/>
    <lineage>
        <taxon>Bacteria</taxon>
        <taxon>Pseudomonadati</taxon>
        <taxon>Pseudomonadota</taxon>
        <taxon>Gammaproteobacteria</taxon>
        <taxon>Oceanospirillales</taxon>
        <taxon>Halomonadaceae</taxon>
        <taxon>Salinicola</taxon>
    </lineage>
</organism>
<dbReference type="SUPFAM" id="SSF48498">
    <property type="entry name" value="Tetracyclin repressor-like, C-terminal domain"/>
    <property type="match status" value="1"/>
</dbReference>
<dbReference type="Pfam" id="PF00440">
    <property type="entry name" value="TetR_N"/>
    <property type="match status" value="1"/>
</dbReference>
<evidence type="ECO:0000256" key="2">
    <source>
        <dbReference type="ARBA" id="ARBA00023125"/>
    </source>
</evidence>
<evidence type="ECO:0000256" key="3">
    <source>
        <dbReference type="ARBA" id="ARBA00023163"/>
    </source>
</evidence>
<keyword evidence="2 4" id="KW-0238">DNA-binding</keyword>
<keyword evidence="3" id="KW-0804">Transcription</keyword>
<dbReference type="EMBL" id="CP035631">
    <property type="protein sequence ID" value="WFF42377.1"/>
    <property type="molecule type" value="Genomic_DNA"/>
</dbReference>
<evidence type="ECO:0000313" key="8">
    <source>
        <dbReference type="Proteomes" id="UP001321526"/>
    </source>
</evidence>
<proteinExistence type="predicted"/>
<sequence>MFPMSTSTSSVDTPVRPGRPRSAAASAKVTRAALELALEGGLPYATIERIASVSGVAKSTIYRRWPNAGAILMDAFLDVIGPTIAYDDSLPIVANFRRSVAGLSEVLNGPYGRLLQHLLGAAQSDPELSRAFVERWIGPRRQMGREAIEHAVVRGELTADIDPGLSMDLIYGAIYYRLSVSFSEIDREFVETVVMRVLGPYLPEGTS</sequence>
<dbReference type="Gene3D" id="1.10.10.60">
    <property type="entry name" value="Homeodomain-like"/>
    <property type="match status" value="1"/>
</dbReference>
<evidence type="ECO:0000313" key="7">
    <source>
        <dbReference type="EMBL" id="WFF42377.1"/>
    </source>
</evidence>
<evidence type="ECO:0000256" key="4">
    <source>
        <dbReference type="PROSITE-ProRule" id="PRU00335"/>
    </source>
</evidence>
<evidence type="ECO:0000256" key="5">
    <source>
        <dbReference type="SAM" id="MobiDB-lite"/>
    </source>
</evidence>
<gene>
    <name evidence="7" type="ORF">EVC62_13160</name>
</gene>
<keyword evidence="8" id="KW-1185">Reference proteome</keyword>
<dbReference type="InterPro" id="IPR009057">
    <property type="entry name" value="Homeodomain-like_sf"/>
</dbReference>